<evidence type="ECO:0000313" key="2">
    <source>
        <dbReference type="EMBL" id="PRX20519.1"/>
    </source>
</evidence>
<keyword evidence="1" id="KW-1133">Transmembrane helix</keyword>
<name>A0A2T0KCA1_9ACTN</name>
<gene>
    <name evidence="2" type="ORF">CLV67_108320</name>
</gene>
<feature type="transmembrane region" description="Helical" evidence="1">
    <location>
        <begin position="228"/>
        <end position="250"/>
    </location>
</feature>
<feature type="transmembrane region" description="Helical" evidence="1">
    <location>
        <begin position="187"/>
        <end position="208"/>
    </location>
</feature>
<evidence type="ECO:0000313" key="3">
    <source>
        <dbReference type="Proteomes" id="UP000239415"/>
    </source>
</evidence>
<dbReference type="OrthoDB" id="9767931at2"/>
<reference evidence="2 3" key="1">
    <citation type="submission" date="2018-03" db="EMBL/GenBank/DDBJ databases">
        <title>Genomic Encyclopedia of Archaeal and Bacterial Type Strains, Phase II (KMG-II): from individual species to whole genera.</title>
        <authorList>
            <person name="Goeker M."/>
        </authorList>
    </citation>
    <scope>NUCLEOTIDE SEQUENCE [LARGE SCALE GENOMIC DNA]</scope>
    <source>
        <strain evidence="2 3">DSM 43146</strain>
    </source>
</reference>
<evidence type="ECO:0000256" key="1">
    <source>
        <dbReference type="SAM" id="Phobius"/>
    </source>
</evidence>
<feature type="transmembrane region" description="Helical" evidence="1">
    <location>
        <begin position="104"/>
        <end position="127"/>
    </location>
</feature>
<dbReference type="Proteomes" id="UP000239415">
    <property type="component" value="Unassembled WGS sequence"/>
</dbReference>
<proteinExistence type="predicted"/>
<keyword evidence="1" id="KW-0812">Transmembrane</keyword>
<feature type="transmembrane region" description="Helical" evidence="1">
    <location>
        <begin position="37"/>
        <end position="56"/>
    </location>
</feature>
<sequence>MSIVTNQPVNGQVGPLNGPWPAINPWSRHWPGPGRPASPATVVAVLAATVIAALSVPLDRTGIGWFVTALAGTAALVAARMIRTPEAVSAAVERRADTGTRDRFLWGAATVALLAVGTFRAAGWLFVLCLLTATLTTALALSSGRSLRSILLTYLLVPIAAGRGGAWLARGAVRLRGRGRTGAPIRIVATVAVSIALLVVFGALFVSADAAFARVFEAAIPDLDGFTIFTWVFVSAVTAPLLTAFAYLRAAPPSPGKLDLTEGRKVSRLEWAIPLGLLVLLFAAFVAIQLTVLFGGERHVVTTDGLTYAEYARSGFWQLCAVTGLTLMVLAGVARWAPRTERADRILLRVVLGALAALTLVIVASALHRMNVYTETYGLTRLRLLVACCEAWFGLVLVMVLIAGIRIRAAWLPRAAIGAGVLALLTLTGANPDGLIAENHVQRFERTNEIDVLYLADLSPDAVPAIAGLDDPERRNCLLAAIGDDMPADDWRGWNSARQTARDLIAKYPPGSPSVCAQMLDRY</sequence>
<protein>
    <submittedName>
        <fullName evidence="2">Uncharacterized protein DUF4173</fullName>
    </submittedName>
</protein>
<dbReference type="EMBL" id="PVMZ01000008">
    <property type="protein sequence ID" value="PRX20519.1"/>
    <property type="molecule type" value="Genomic_DNA"/>
</dbReference>
<keyword evidence="3" id="KW-1185">Reference proteome</keyword>
<keyword evidence="1" id="KW-0472">Membrane</keyword>
<organism evidence="2 3">
    <name type="scientific">Actinoplanes italicus</name>
    <dbReference type="NCBI Taxonomy" id="113567"/>
    <lineage>
        <taxon>Bacteria</taxon>
        <taxon>Bacillati</taxon>
        <taxon>Actinomycetota</taxon>
        <taxon>Actinomycetes</taxon>
        <taxon>Micromonosporales</taxon>
        <taxon>Micromonosporaceae</taxon>
        <taxon>Actinoplanes</taxon>
    </lineage>
</organism>
<comment type="caution">
    <text evidence="2">The sequence shown here is derived from an EMBL/GenBank/DDBJ whole genome shotgun (WGS) entry which is preliminary data.</text>
</comment>
<feature type="transmembrane region" description="Helical" evidence="1">
    <location>
        <begin position="271"/>
        <end position="295"/>
    </location>
</feature>
<feature type="transmembrane region" description="Helical" evidence="1">
    <location>
        <begin position="384"/>
        <end position="405"/>
    </location>
</feature>
<feature type="transmembrane region" description="Helical" evidence="1">
    <location>
        <begin position="62"/>
        <end position="83"/>
    </location>
</feature>
<feature type="transmembrane region" description="Helical" evidence="1">
    <location>
        <begin position="346"/>
        <end position="364"/>
    </location>
</feature>
<feature type="transmembrane region" description="Helical" evidence="1">
    <location>
        <begin position="147"/>
        <end position="166"/>
    </location>
</feature>
<dbReference type="AlphaFoldDB" id="A0A2T0KCA1"/>
<accession>A0A2T0KCA1</accession>
<dbReference type="RefSeq" id="WP_106321156.1">
    <property type="nucleotide sequence ID" value="NZ_BOMO01000083.1"/>
</dbReference>
<dbReference type="InterPro" id="IPR025291">
    <property type="entry name" value="DUF4153"/>
</dbReference>
<dbReference type="Pfam" id="PF13687">
    <property type="entry name" value="DUF4153"/>
    <property type="match status" value="1"/>
</dbReference>
<feature type="transmembrane region" description="Helical" evidence="1">
    <location>
        <begin position="315"/>
        <end position="334"/>
    </location>
</feature>